<dbReference type="EMBL" id="AMQM01009463">
    <property type="status" value="NOT_ANNOTATED_CDS"/>
    <property type="molecule type" value="Genomic_DNA"/>
</dbReference>
<name>T1FKT5_HELRO</name>
<dbReference type="PANTHER" id="PTHR46641">
    <property type="entry name" value="FMRFAMIDE RECEPTOR-RELATED"/>
    <property type="match status" value="1"/>
</dbReference>
<reference evidence="4" key="3">
    <citation type="submission" date="2015-06" db="UniProtKB">
        <authorList>
            <consortium name="EnsemblMetazoa"/>
        </authorList>
    </citation>
    <scope>IDENTIFICATION</scope>
</reference>
<keyword evidence="5" id="KW-1185">Reference proteome</keyword>
<dbReference type="EMBL" id="AMQM01009462">
    <property type="status" value="NOT_ANNOTATED_CDS"/>
    <property type="molecule type" value="Genomic_DNA"/>
</dbReference>
<dbReference type="InterPro" id="IPR052954">
    <property type="entry name" value="GPCR-Ligand_Int"/>
</dbReference>
<dbReference type="CTD" id="20209434"/>
<feature type="compositionally biased region" description="Polar residues" evidence="1">
    <location>
        <begin position="67"/>
        <end position="80"/>
    </location>
</feature>
<gene>
    <name evidence="4" type="primary">20209434</name>
    <name evidence="3" type="ORF">HELRODRAFT_184234</name>
</gene>
<dbReference type="PANTHER" id="PTHR46641:SF25">
    <property type="entry name" value="CNMAMIDE RECEPTOR-RELATED"/>
    <property type="match status" value="1"/>
</dbReference>
<dbReference type="Gene3D" id="1.20.1070.10">
    <property type="entry name" value="Rhodopsin 7-helix transmembrane proteins"/>
    <property type="match status" value="1"/>
</dbReference>
<dbReference type="EMBL" id="AMQM01009461">
    <property type="status" value="NOT_ANNOTATED_CDS"/>
    <property type="molecule type" value="Genomic_DNA"/>
</dbReference>
<dbReference type="KEGG" id="hro:HELRODRAFT_184234"/>
<organism evidence="4 5">
    <name type="scientific">Helobdella robusta</name>
    <name type="common">Californian leech</name>
    <dbReference type="NCBI Taxonomy" id="6412"/>
    <lineage>
        <taxon>Eukaryota</taxon>
        <taxon>Metazoa</taxon>
        <taxon>Spiralia</taxon>
        <taxon>Lophotrochozoa</taxon>
        <taxon>Annelida</taxon>
        <taxon>Clitellata</taxon>
        <taxon>Hirudinea</taxon>
        <taxon>Rhynchobdellida</taxon>
        <taxon>Glossiphoniidae</taxon>
        <taxon>Helobdella</taxon>
    </lineage>
</organism>
<dbReference type="AlphaFoldDB" id="T1FKT5"/>
<evidence type="ECO:0000313" key="3">
    <source>
        <dbReference type="EMBL" id="ESO04496.1"/>
    </source>
</evidence>
<reference evidence="3 5" key="2">
    <citation type="journal article" date="2013" name="Nature">
        <title>Insights into bilaterian evolution from three spiralian genomes.</title>
        <authorList>
            <person name="Simakov O."/>
            <person name="Marletaz F."/>
            <person name="Cho S.J."/>
            <person name="Edsinger-Gonzales E."/>
            <person name="Havlak P."/>
            <person name="Hellsten U."/>
            <person name="Kuo D.H."/>
            <person name="Larsson T."/>
            <person name="Lv J."/>
            <person name="Arendt D."/>
            <person name="Savage R."/>
            <person name="Osoegawa K."/>
            <person name="de Jong P."/>
            <person name="Grimwood J."/>
            <person name="Chapman J.A."/>
            <person name="Shapiro H."/>
            <person name="Aerts A."/>
            <person name="Otillar R.P."/>
            <person name="Terry A.Y."/>
            <person name="Boore J.L."/>
            <person name="Grigoriev I.V."/>
            <person name="Lindberg D.R."/>
            <person name="Seaver E.C."/>
            <person name="Weisblat D.A."/>
            <person name="Putnam N.H."/>
            <person name="Rokhsar D.S."/>
        </authorList>
    </citation>
    <scope>NUCLEOTIDE SEQUENCE</scope>
</reference>
<dbReference type="OrthoDB" id="9990906at2759"/>
<proteinExistence type="predicted"/>
<feature type="transmembrane region" description="Helical" evidence="2">
    <location>
        <begin position="127"/>
        <end position="154"/>
    </location>
</feature>
<feature type="compositionally biased region" description="Polar residues" evidence="1">
    <location>
        <begin position="101"/>
        <end position="117"/>
    </location>
</feature>
<dbReference type="SUPFAM" id="SSF81321">
    <property type="entry name" value="Family A G protein-coupled receptor-like"/>
    <property type="match status" value="1"/>
</dbReference>
<evidence type="ECO:0000313" key="5">
    <source>
        <dbReference type="Proteomes" id="UP000015101"/>
    </source>
</evidence>
<dbReference type="Proteomes" id="UP000015101">
    <property type="component" value="Unassembled WGS sequence"/>
</dbReference>
<feature type="region of interest" description="Disordered" evidence="1">
    <location>
        <begin position="49"/>
        <end position="117"/>
    </location>
</feature>
<protein>
    <recommendedName>
        <fullName evidence="6">G-protein coupled receptors family 1 profile domain-containing protein</fullName>
    </recommendedName>
</protein>
<dbReference type="EnsemblMetazoa" id="HelroT184234">
    <property type="protein sequence ID" value="HelroP184234"/>
    <property type="gene ID" value="HelroG184234"/>
</dbReference>
<evidence type="ECO:0008006" key="6">
    <source>
        <dbReference type="Google" id="ProtNLM"/>
    </source>
</evidence>
<keyword evidence="2" id="KW-1133">Transmembrane helix</keyword>
<reference evidence="5" key="1">
    <citation type="submission" date="2012-12" db="EMBL/GenBank/DDBJ databases">
        <authorList>
            <person name="Hellsten U."/>
            <person name="Grimwood J."/>
            <person name="Chapman J.A."/>
            <person name="Shapiro H."/>
            <person name="Aerts A."/>
            <person name="Otillar R.P."/>
            <person name="Terry A.Y."/>
            <person name="Boore J.L."/>
            <person name="Simakov O."/>
            <person name="Marletaz F."/>
            <person name="Cho S.-J."/>
            <person name="Edsinger-Gonzales E."/>
            <person name="Havlak P."/>
            <person name="Kuo D.-H."/>
            <person name="Larsson T."/>
            <person name="Lv J."/>
            <person name="Arendt D."/>
            <person name="Savage R."/>
            <person name="Osoegawa K."/>
            <person name="de Jong P."/>
            <person name="Lindberg D.R."/>
            <person name="Seaver E.C."/>
            <person name="Weisblat D.A."/>
            <person name="Putnam N.H."/>
            <person name="Grigoriev I.V."/>
            <person name="Rokhsar D.S."/>
        </authorList>
    </citation>
    <scope>NUCLEOTIDE SEQUENCE</scope>
</reference>
<evidence type="ECO:0000256" key="2">
    <source>
        <dbReference type="SAM" id="Phobius"/>
    </source>
</evidence>
<dbReference type="HOGENOM" id="CLU_654317_0_0_1"/>
<evidence type="ECO:0000256" key="1">
    <source>
        <dbReference type="SAM" id="MobiDB-lite"/>
    </source>
</evidence>
<keyword evidence="2" id="KW-0812">Transmembrane</keyword>
<evidence type="ECO:0000313" key="4">
    <source>
        <dbReference type="EnsemblMetazoa" id="HelroP184234"/>
    </source>
</evidence>
<keyword evidence="2" id="KW-0472">Membrane</keyword>
<dbReference type="EMBL" id="KB096468">
    <property type="protein sequence ID" value="ESO04496.1"/>
    <property type="molecule type" value="Genomic_DNA"/>
</dbReference>
<dbReference type="InParanoid" id="T1FKT5"/>
<accession>T1FKT5</accession>
<sequence>MIKNNLEDEQTLRHKQNSYAISKHFKLKRQEQTICTTPPDNLLRRILRQSKNHRNNPTKPGEVAVSTVETSLSPSTNNHQSADHSTVRGLHSSQHRHQAKLTHQSASRLSSVEQASRMEQNETNRMLSIMLLTISFAFILMTLPRNIYFLFVYWSNYSKHSELLSSPGSADEDALGKNISSSEGGAGIYNDDQSHTHANLLLASTLTEMLMFLNHSSNFFLYCATGQKFRMELKKMLLSWRSCLSSALCHLLSCFPSSHTTACKKNNGAPCFKCFVKTKQDSAVFKSNHDIKRTNSMCYKIQQLNMHLMKYSCQSHCLGGGDKNNWSIQKRSSHTDDGASNPERSACYHTVVVNMLSDHICSSLKRIVWSTVSKAEKKSRARRRIFNIYIKYRPECFFSGSTQRQQPFFLRHFTIELLFV</sequence>
<dbReference type="RefSeq" id="XP_009017406.1">
    <property type="nucleotide sequence ID" value="XM_009019158.1"/>
</dbReference>
<dbReference type="GeneID" id="20209434"/>